<dbReference type="Proteomes" id="UP001596378">
    <property type="component" value="Unassembled WGS sequence"/>
</dbReference>
<organism evidence="1 2">
    <name type="scientific">Cohnella cellulosilytica</name>
    <dbReference type="NCBI Taxonomy" id="986710"/>
    <lineage>
        <taxon>Bacteria</taxon>
        <taxon>Bacillati</taxon>
        <taxon>Bacillota</taxon>
        <taxon>Bacilli</taxon>
        <taxon>Bacillales</taxon>
        <taxon>Paenibacillaceae</taxon>
        <taxon>Cohnella</taxon>
    </lineage>
</organism>
<protein>
    <submittedName>
        <fullName evidence="1">Uncharacterized protein</fullName>
    </submittedName>
</protein>
<accession>A0ABW2FJG4</accession>
<keyword evidence="2" id="KW-1185">Reference proteome</keyword>
<name>A0ABW2FJG4_9BACL</name>
<comment type="caution">
    <text evidence="1">The sequence shown here is derived from an EMBL/GenBank/DDBJ whole genome shotgun (WGS) entry which is preliminary data.</text>
</comment>
<proteinExistence type="predicted"/>
<dbReference type="EMBL" id="JBHTAI010000019">
    <property type="protein sequence ID" value="MFC7151933.1"/>
    <property type="molecule type" value="Genomic_DNA"/>
</dbReference>
<gene>
    <name evidence="1" type="ORF">ACFQMJ_25630</name>
</gene>
<evidence type="ECO:0000313" key="1">
    <source>
        <dbReference type="EMBL" id="MFC7151933.1"/>
    </source>
</evidence>
<dbReference type="RefSeq" id="WP_378107293.1">
    <property type="nucleotide sequence ID" value="NZ_JBHSUP010000026.1"/>
</dbReference>
<sequence length="104" mass="11989">MAVTFCIATTLDECLSSTRYVQFDDEIHLAIYNERYRIPTESSILYSLDPYGFEKLSDEKLSHLKGVSFSLIKYFEDKKEIVGFLHSLVELCEVAIKENKNIIA</sequence>
<reference evidence="2" key="1">
    <citation type="journal article" date="2019" name="Int. J. Syst. Evol. Microbiol.">
        <title>The Global Catalogue of Microorganisms (GCM) 10K type strain sequencing project: providing services to taxonomists for standard genome sequencing and annotation.</title>
        <authorList>
            <consortium name="The Broad Institute Genomics Platform"/>
            <consortium name="The Broad Institute Genome Sequencing Center for Infectious Disease"/>
            <person name="Wu L."/>
            <person name="Ma J."/>
        </authorList>
    </citation>
    <scope>NUCLEOTIDE SEQUENCE [LARGE SCALE GENOMIC DNA]</scope>
    <source>
        <strain evidence="2">KCTC 12907</strain>
    </source>
</reference>
<evidence type="ECO:0000313" key="2">
    <source>
        <dbReference type="Proteomes" id="UP001596378"/>
    </source>
</evidence>